<dbReference type="EMBL" id="BART01005070">
    <property type="protein sequence ID" value="GAG60492.1"/>
    <property type="molecule type" value="Genomic_DNA"/>
</dbReference>
<evidence type="ECO:0000313" key="1">
    <source>
        <dbReference type="EMBL" id="GAG60492.1"/>
    </source>
</evidence>
<dbReference type="AlphaFoldDB" id="X0ZR34"/>
<name>X0ZR34_9ZZZZ</name>
<reference evidence="1" key="1">
    <citation type="journal article" date="2014" name="Front. Microbiol.">
        <title>High frequency of phylogenetically diverse reductive dehalogenase-homologous genes in deep subseafloor sedimentary metagenomes.</title>
        <authorList>
            <person name="Kawai M."/>
            <person name="Futagami T."/>
            <person name="Toyoda A."/>
            <person name="Takaki Y."/>
            <person name="Nishi S."/>
            <person name="Hori S."/>
            <person name="Arai W."/>
            <person name="Tsubouchi T."/>
            <person name="Morono Y."/>
            <person name="Uchiyama I."/>
            <person name="Ito T."/>
            <person name="Fujiyama A."/>
            <person name="Inagaki F."/>
            <person name="Takami H."/>
        </authorList>
    </citation>
    <scope>NUCLEOTIDE SEQUENCE</scope>
    <source>
        <strain evidence="1">Expedition CK06-06</strain>
    </source>
</reference>
<gene>
    <name evidence="1" type="ORF">S01H4_12105</name>
</gene>
<comment type="caution">
    <text evidence="1">The sequence shown here is derived from an EMBL/GenBank/DDBJ whole genome shotgun (WGS) entry which is preliminary data.</text>
</comment>
<protein>
    <submittedName>
        <fullName evidence="1">Uncharacterized protein</fullName>
    </submittedName>
</protein>
<organism evidence="1">
    <name type="scientific">marine sediment metagenome</name>
    <dbReference type="NCBI Taxonomy" id="412755"/>
    <lineage>
        <taxon>unclassified sequences</taxon>
        <taxon>metagenomes</taxon>
        <taxon>ecological metagenomes</taxon>
    </lineage>
</organism>
<accession>X0ZR34</accession>
<sequence>MSKRIRRSDIPEERYVCKEGERILVNEEVVKAIDDMFDELDDMLEQEQEEASDDE</sequence>
<proteinExistence type="predicted"/>